<dbReference type="SMART" id="SM00391">
    <property type="entry name" value="MBD"/>
    <property type="match status" value="1"/>
</dbReference>
<evidence type="ECO:0000256" key="6">
    <source>
        <dbReference type="ARBA" id="ARBA00023242"/>
    </source>
</evidence>
<evidence type="ECO:0000256" key="3">
    <source>
        <dbReference type="ARBA" id="ARBA00022737"/>
    </source>
</evidence>
<dbReference type="Pfam" id="PF20826">
    <property type="entry name" value="PHD_5"/>
    <property type="match status" value="1"/>
</dbReference>
<dbReference type="InterPro" id="IPR013083">
    <property type="entry name" value="Znf_RING/FYVE/PHD"/>
</dbReference>
<dbReference type="SMART" id="SM00249">
    <property type="entry name" value="PHD"/>
    <property type="match status" value="1"/>
</dbReference>
<feature type="region of interest" description="Disordered" evidence="8">
    <location>
        <begin position="232"/>
        <end position="264"/>
    </location>
</feature>
<keyword evidence="3" id="KW-0677">Repeat</keyword>
<dbReference type="InterPro" id="IPR016177">
    <property type="entry name" value="DNA-bd_dom_sf"/>
</dbReference>
<dbReference type="InterPro" id="IPR004092">
    <property type="entry name" value="Mbt"/>
</dbReference>
<dbReference type="InterPro" id="IPR002999">
    <property type="entry name" value="Tudor"/>
</dbReference>
<evidence type="ECO:0000256" key="8">
    <source>
        <dbReference type="SAM" id="MobiDB-lite"/>
    </source>
</evidence>
<dbReference type="Gene3D" id="2.30.30.140">
    <property type="match status" value="2"/>
</dbReference>
<accession>A0A8J2WA22</accession>
<dbReference type="PROSITE" id="PS01359">
    <property type="entry name" value="ZF_PHD_1"/>
    <property type="match status" value="1"/>
</dbReference>
<evidence type="ECO:0000256" key="4">
    <source>
        <dbReference type="ARBA" id="ARBA00022771"/>
    </source>
</evidence>
<dbReference type="CDD" id="cd20104">
    <property type="entry name" value="MBT_PHF20L1-like"/>
    <property type="match status" value="1"/>
</dbReference>
<name>A0A8J2WA22_9CRUS</name>
<dbReference type="GO" id="GO:0044545">
    <property type="term" value="C:NSL complex"/>
    <property type="evidence" value="ECO:0007669"/>
    <property type="project" value="TreeGrafter"/>
</dbReference>
<dbReference type="InterPro" id="IPR001965">
    <property type="entry name" value="Znf_PHD"/>
</dbReference>
<dbReference type="Pfam" id="PF02820">
    <property type="entry name" value="MBT"/>
    <property type="match status" value="1"/>
</dbReference>
<evidence type="ECO:0000259" key="9">
    <source>
        <dbReference type="PROSITE" id="PS50157"/>
    </source>
</evidence>
<dbReference type="InterPro" id="IPR043449">
    <property type="entry name" value="PHF20-like"/>
</dbReference>
<evidence type="ECO:0000313" key="12">
    <source>
        <dbReference type="Proteomes" id="UP000789390"/>
    </source>
</evidence>
<reference evidence="11" key="1">
    <citation type="submission" date="2021-11" db="EMBL/GenBank/DDBJ databases">
        <authorList>
            <person name="Schell T."/>
        </authorList>
    </citation>
    <scope>NUCLEOTIDE SEQUENCE</scope>
    <source>
        <strain evidence="11">M5</strain>
    </source>
</reference>
<evidence type="ECO:0000256" key="2">
    <source>
        <dbReference type="ARBA" id="ARBA00022723"/>
    </source>
</evidence>
<dbReference type="InterPro" id="IPR016197">
    <property type="entry name" value="Chromo-like_dom_sf"/>
</dbReference>
<evidence type="ECO:0000313" key="11">
    <source>
        <dbReference type="EMBL" id="CAH0099144.1"/>
    </source>
</evidence>
<gene>
    <name evidence="11" type="ORF">DGAL_LOCUS1258</name>
</gene>
<dbReference type="SUPFAM" id="SSF57903">
    <property type="entry name" value="FYVE/PHD zinc finger"/>
    <property type="match status" value="1"/>
</dbReference>
<feature type="region of interest" description="Disordered" evidence="8">
    <location>
        <begin position="536"/>
        <end position="586"/>
    </location>
</feature>
<dbReference type="SUPFAM" id="SSF63748">
    <property type="entry name" value="Tudor/PWWP/MBT"/>
    <property type="match status" value="1"/>
</dbReference>
<dbReference type="PROSITE" id="PS50157">
    <property type="entry name" value="ZINC_FINGER_C2H2_2"/>
    <property type="match status" value="1"/>
</dbReference>
<dbReference type="SMART" id="SM00333">
    <property type="entry name" value="TUDOR"/>
    <property type="match status" value="1"/>
</dbReference>
<dbReference type="InterPro" id="IPR001739">
    <property type="entry name" value="Methyl_CpG_DNA-bd"/>
</dbReference>
<dbReference type="GO" id="GO:0006357">
    <property type="term" value="P:regulation of transcription by RNA polymerase II"/>
    <property type="evidence" value="ECO:0007669"/>
    <property type="project" value="TreeGrafter"/>
</dbReference>
<dbReference type="PANTHER" id="PTHR15856">
    <property type="entry name" value="PHD FINGER PROTEIN 20-RELATED"/>
    <property type="match status" value="1"/>
</dbReference>
<proteinExistence type="predicted"/>
<keyword evidence="4 7" id="KW-0863">Zinc-finger</keyword>
<keyword evidence="12" id="KW-1185">Reference proteome</keyword>
<evidence type="ECO:0000256" key="5">
    <source>
        <dbReference type="ARBA" id="ARBA00022833"/>
    </source>
</evidence>
<dbReference type="CDD" id="cd15549">
    <property type="entry name" value="PHD_PHF20_like"/>
    <property type="match status" value="1"/>
</dbReference>
<evidence type="ECO:0000256" key="7">
    <source>
        <dbReference type="PROSITE-ProRule" id="PRU00042"/>
    </source>
</evidence>
<dbReference type="GO" id="GO:0008270">
    <property type="term" value="F:zinc ion binding"/>
    <property type="evidence" value="ECO:0007669"/>
    <property type="project" value="UniProtKB-KW"/>
</dbReference>
<evidence type="ECO:0000256" key="1">
    <source>
        <dbReference type="ARBA" id="ARBA00004123"/>
    </source>
</evidence>
<dbReference type="GO" id="GO:0005634">
    <property type="term" value="C:nucleus"/>
    <property type="evidence" value="ECO:0007669"/>
    <property type="project" value="UniProtKB-SubCell"/>
</dbReference>
<dbReference type="InterPro" id="IPR011011">
    <property type="entry name" value="Znf_FYVE_PHD"/>
</dbReference>
<dbReference type="Pfam" id="PF01429">
    <property type="entry name" value="MBD"/>
    <property type="match status" value="1"/>
</dbReference>
<sequence length="880" mass="99305">MASSTDPGDAGTDKPSTSGRKGGRNPSAVKMDFVPGCLLEARDFANNWFPSKVVEVDVEGREVLVHFQNWSSRYDEWISMDSARLRPVTNQSEKIPTGKASRGKDFKVGEKVMAVWHNNKRYPAQITKVLEPGNFEVIFYDGFSMQVKAKQMSRMPKEQADKMEIPFPKPTETDKDKIVDMEEIGSKEERRKRKKKIEVTELFRCYKKRPSNESGRDGGGTPNELILKEEEKDSVVEAASTSTQPLPVVQKKKKKKKEHKEKKERTLIKDHGDIIKLLDKKLPEGWEKKAKFKTSASKAGKWDVVIIGPDGRTFRSKQEIRQYLFIRQLDHDLELFDFRLGENFYTSRGLEVPVRARTSTIPSVRTPSAPAKKQEATEVTPAAASVPPESITAPVSATSTPVESNLAERTPIIKLTIKSEPIAGLSVEAETPTFVPDEDGYRCPVEDCRKLFRRDNLLGMHIKHYHPALLKKLGCKTFRVEDLAAARTAFETEETKPVPVSHSHSILASILTLPPQNSPSPPPPRLRSSLERRLDKEKEKLADSPAIDDLQNLPLSKRLSLSESQQKSGSNVPAKSTRRKSDKRRVDNLAEEAPLYLPESEPELPPFDFESKTDGLEESLQHIKTEEPIVSTLDDIPGQKELVHCFCGSPEEDGLMIQCELCLCWQHGVCLAIDSEENVPDPYVCHFCRYPFRERLSRRYTHDQTWLKKGHLPSLKFISGSSSVPGDRTLRVAHTLTAAATDLKQLLHSLKVKIDVAKNKDHPKLYLWAQPWNKKNEPEVPNLDVPSNVEPKEEAKTMVPIVPLPETPIDVTDCRLNLLLHIGDMQNEVNTRLESLEGLFEECEMDDGLMDTSHVAKMLQILLKDVVTLKRMASFNSWSS</sequence>
<dbReference type="Gene3D" id="3.30.890.10">
    <property type="entry name" value="Methyl-cpg-binding Protein 2, Chain A"/>
    <property type="match status" value="1"/>
</dbReference>
<feature type="compositionally biased region" description="Basic residues" evidence="8">
    <location>
        <begin position="250"/>
        <end position="260"/>
    </location>
</feature>
<feature type="compositionally biased region" description="Polar residues" evidence="8">
    <location>
        <begin position="559"/>
        <end position="574"/>
    </location>
</feature>
<feature type="region of interest" description="Disordered" evidence="8">
    <location>
        <begin position="362"/>
        <end position="397"/>
    </location>
</feature>
<dbReference type="SUPFAM" id="SSF54171">
    <property type="entry name" value="DNA-binding domain"/>
    <property type="match status" value="1"/>
</dbReference>
<feature type="domain" description="MBD" evidence="10">
    <location>
        <begin position="272"/>
        <end position="343"/>
    </location>
</feature>
<keyword evidence="2" id="KW-0479">Metal-binding</keyword>
<keyword evidence="5" id="KW-0862">Zinc</keyword>
<dbReference type="PANTHER" id="PTHR15856:SF51">
    <property type="entry name" value="MBD-R2"/>
    <property type="match status" value="1"/>
</dbReference>
<organism evidence="11 12">
    <name type="scientific">Daphnia galeata</name>
    <dbReference type="NCBI Taxonomy" id="27404"/>
    <lineage>
        <taxon>Eukaryota</taxon>
        <taxon>Metazoa</taxon>
        <taxon>Ecdysozoa</taxon>
        <taxon>Arthropoda</taxon>
        <taxon>Crustacea</taxon>
        <taxon>Branchiopoda</taxon>
        <taxon>Diplostraca</taxon>
        <taxon>Cladocera</taxon>
        <taxon>Anomopoda</taxon>
        <taxon>Daphniidae</taxon>
        <taxon>Daphnia</taxon>
    </lineage>
</organism>
<keyword evidence="6" id="KW-0539">Nucleus</keyword>
<dbReference type="Proteomes" id="UP000789390">
    <property type="component" value="Unassembled WGS sequence"/>
</dbReference>
<feature type="domain" description="C2H2-type" evidence="9">
    <location>
        <begin position="441"/>
        <end position="466"/>
    </location>
</feature>
<dbReference type="Gene3D" id="3.30.40.10">
    <property type="entry name" value="Zinc/RING finger domain, C3HC4 (zinc finger)"/>
    <property type="match status" value="1"/>
</dbReference>
<dbReference type="InterPro" id="IPR019786">
    <property type="entry name" value="Zinc_finger_PHD-type_CS"/>
</dbReference>
<dbReference type="PROSITE" id="PS00028">
    <property type="entry name" value="ZINC_FINGER_C2H2_1"/>
    <property type="match status" value="1"/>
</dbReference>
<dbReference type="SUPFAM" id="SSF54160">
    <property type="entry name" value="Chromo domain-like"/>
    <property type="match status" value="1"/>
</dbReference>
<dbReference type="CDD" id="cd20386">
    <property type="entry name" value="Tudor_PHF20-like"/>
    <property type="match status" value="1"/>
</dbReference>
<dbReference type="OrthoDB" id="161570at2759"/>
<dbReference type="InterPro" id="IPR013087">
    <property type="entry name" value="Znf_C2H2_type"/>
</dbReference>
<comment type="subcellular location">
    <subcellularLocation>
        <location evidence="1">Nucleus</location>
    </subcellularLocation>
</comment>
<evidence type="ECO:0000259" key="10">
    <source>
        <dbReference type="PROSITE" id="PS50982"/>
    </source>
</evidence>
<dbReference type="AlphaFoldDB" id="A0A8J2WA22"/>
<dbReference type="GO" id="GO:0003677">
    <property type="term" value="F:DNA binding"/>
    <property type="evidence" value="ECO:0007669"/>
    <property type="project" value="InterPro"/>
</dbReference>
<comment type="caution">
    <text evidence="11">The sequence shown here is derived from an EMBL/GenBank/DDBJ whole genome shotgun (WGS) entry which is preliminary data.</text>
</comment>
<dbReference type="EMBL" id="CAKKLH010000013">
    <property type="protein sequence ID" value="CAH0099144.1"/>
    <property type="molecule type" value="Genomic_DNA"/>
</dbReference>
<feature type="region of interest" description="Disordered" evidence="8">
    <location>
        <begin position="1"/>
        <end position="28"/>
    </location>
</feature>
<protein>
    <submittedName>
        <fullName evidence="11">Uncharacterized protein</fullName>
    </submittedName>
</protein>
<dbReference type="PROSITE" id="PS50982">
    <property type="entry name" value="MBD"/>
    <property type="match status" value="1"/>
</dbReference>